<dbReference type="KEGG" id="bmx:BMS_3409"/>
<dbReference type="eggNOG" id="ENOG502ZJME">
    <property type="taxonomic scope" value="Bacteria"/>
</dbReference>
<dbReference type="EMBL" id="FQ312005">
    <property type="protein sequence ID" value="CBW28152.1"/>
    <property type="molecule type" value="Genomic_DNA"/>
</dbReference>
<dbReference type="HOGENOM" id="CLU_555247_0_0_7"/>
<dbReference type="Proteomes" id="UP000008963">
    <property type="component" value="Chromosome"/>
</dbReference>
<evidence type="ECO:0000256" key="1">
    <source>
        <dbReference type="SAM" id="SignalP"/>
    </source>
</evidence>
<dbReference type="RefSeq" id="WP_014245921.1">
    <property type="nucleotide sequence ID" value="NC_016620.1"/>
</dbReference>
<feature type="signal peptide" evidence="1">
    <location>
        <begin position="1"/>
        <end position="25"/>
    </location>
</feature>
<evidence type="ECO:0000313" key="2">
    <source>
        <dbReference type="EMBL" id="CBW28152.1"/>
    </source>
</evidence>
<reference evidence="3" key="1">
    <citation type="journal article" date="2013" name="ISME J.">
        <title>A small predatory core genome in the divergent marine Bacteriovorax marinus SJ and the terrestrial Bdellovibrio bacteriovorus.</title>
        <authorList>
            <person name="Crossman L.C."/>
            <person name="Chen H."/>
            <person name="Cerdeno-Tarraga A.M."/>
            <person name="Brooks K."/>
            <person name="Quail M.A."/>
            <person name="Pineiro S.A."/>
            <person name="Hobley L."/>
            <person name="Sockett R.E."/>
            <person name="Bentley S.D."/>
            <person name="Parkhill J."/>
            <person name="Williams H.N."/>
            <person name="Stine O.C."/>
        </authorList>
    </citation>
    <scope>NUCLEOTIDE SEQUENCE [LARGE SCALE GENOMIC DNA]</scope>
    <source>
        <strain evidence="3">ATCC BAA-682 / DSM 15412 / SJ</strain>
    </source>
</reference>
<evidence type="ECO:0008006" key="4">
    <source>
        <dbReference type="Google" id="ProtNLM"/>
    </source>
</evidence>
<dbReference type="OrthoDB" id="5287914at2"/>
<protein>
    <recommendedName>
        <fullName evidence="4">Alginate export domain-containing protein</fullName>
    </recommendedName>
</protein>
<dbReference type="PATRIC" id="fig|862908.3.peg.3262"/>
<proteinExistence type="predicted"/>
<gene>
    <name evidence="2" type="ordered locus">BMS_3409</name>
</gene>
<accession>E1X182</accession>
<evidence type="ECO:0000313" key="3">
    <source>
        <dbReference type="Proteomes" id="UP000008963"/>
    </source>
</evidence>
<feature type="chain" id="PRO_5003154363" description="Alginate export domain-containing protein" evidence="1">
    <location>
        <begin position="26"/>
        <end position="491"/>
    </location>
</feature>
<sequence>MLRKKLINLSKVATLATLTMNSAHALPIDWHGVFGVDTTLINNYRRVKNTADNKPIANNAGSQEIGLGTGNEKASFQSYIFRLNPHIIVNDSASFKAELTSGYGRGGRLGDDRTTDATNDNFGNALYVQNKSSSSKSLVINQAYMELYSDTATYVIGRHTSDWGLGAVYNSGSDTWDRHAFSRDGITAKIKIGNFLIEPYWAKIDSEASLSRNTKANEIGAGLLYDNVDRDIAFGLLYAKKNNKSGNTRADTNTTGAASAYSLGETDVKVTDIYFKKIFGNFKLELEVPIISGELGKVYNTGTTKVNSKSFIFETEYKLNDSWTLAFDFGSISGHSGSTTSYEAMYLNPNYQVANLLFRYNLQAVGNTNYNIYDSYMTNATYAKIAGEYKSDKWSWVAAMIWAKANETAKAGQSSYNHTNNKTFTAADTQADDLGMEIDLSFDYHWNNAVKVGGSLGYLFAGDYFAFTNDPTSKNTADNSFALQLNSSIEF</sequence>
<name>E1X182_HALMS</name>
<dbReference type="AlphaFoldDB" id="E1X182"/>
<organism evidence="2 3">
    <name type="scientific">Halobacteriovorax marinus (strain ATCC BAA-682 / DSM 15412 / SJ)</name>
    <name type="common">Bacteriovorax marinus</name>
    <dbReference type="NCBI Taxonomy" id="862908"/>
    <lineage>
        <taxon>Bacteria</taxon>
        <taxon>Pseudomonadati</taxon>
        <taxon>Bdellovibrionota</taxon>
        <taxon>Bacteriovoracia</taxon>
        <taxon>Bacteriovoracales</taxon>
        <taxon>Halobacteriovoraceae</taxon>
        <taxon>Halobacteriovorax</taxon>
    </lineage>
</organism>
<keyword evidence="3" id="KW-1185">Reference proteome</keyword>
<keyword evidence="1" id="KW-0732">Signal</keyword>